<evidence type="ECO:0000313" key="2">
    <source>
        <dbReference type="Proteomes" id="UP000075377"/>
    </source>
</evidence>
<dbReference type="EMBL" id="LHZX01000218">
    <property type="protein sequence ID" value="KXV70591.1"/>
    <property type="molecule type" value="Genomic_DNA"/>
</dbReference>
<comment type="caution">
    <text evidence="1">The sequence shown here is derived from an EMBL/GenBank/DDBJ whole genome shotgun (WGS) entry which is preliminary data.</text>
</comment>
<evidence type="ECO:0000313" key="1">
    <source>
        <dbReference type="EMBL" id="KXV70591.1"/>
    </source>
</evidence>
<protein>
    <submittedName>
        <fullName evidence="1">Uncharacterized protein</fullName>
    </submittedName>
</protein>
<sequence>MVIEMHKLFAALRDLNPGYEVADIRFLVDVAVENNQSLSEIDDQFSAAVRDAKDFEWATLKSA</sequence>
<accession>A0A149URH0</accession>
<gene>
    <name evidence="1" type="ORF">AD951_02550</name>
</gene>
<organism evidence="1 2">
    <name type="scientific">Acetobacter malorum</name>
    <dbReference type="NCBI Taxonomy" id="178901"/>
    <lineage>
        <taxon>Bacteria</taxon>
        <taxon>Pseudomonadati</taxon>
        <taxon>Pseudomonadota</taxon>
        <taxon>Alphaproteobacteria</taxon>
        <taxon>Acetobacterales</taxon>
        <taxon>Acetobacteraceae</taxon>
        <taxon>Acetobacter</taxon>
    </lineage>
</organism>
<name>A0A149URH0_9PROT</name>
<reference evidence="1 2" key="1">
    <citation type="submission" date="2015-06" db="EMBL/GenBank/DDBJ databases">
        <title>Improved classification and identification of acetic acid bacteria using matrix-assisted laser desorption/ionization time-of-flight mass spectrometry; Gluconobacter nephelii and Gluconobacter uchimurae are later heterotypic synonyms of Gluconobacter japonicus and Gluconobacter oxydans, respectively.</title>
        <authorList>
            <person name="Li L."/>
            <person name="Cleenwerck I."/>
            <person name="De Vuyst L."/>
            <person name="Vandamme P."/>
        </authorList>
    </citation>
    <scope>NUCLEOTIDE SEQUENCE [LARGE SCALE GENOMIC DNA]</scope>
    <source>
        <strain evidence="1 2">LMG 1699</strain>
    </source>
</reference>
<proteinExistence type="predicted"/>
<dbReference type="Proteomes" id="UP000075377">
    <property type="component" value="Unassembled WGS sequence"/>
</dbReference>
<dbReference type="PATRIC" id="fig|178901.14.peg.1424"/>
<dbReference type="AlphaFoldDB" id="A0A149URH0"/>